<protein>
    <submittedName>
        <fullName evidence="3">Acyl-CoA synthetase/AMP-acid ligase</fullName>
    </submittedName>
</protein>
<dbReference type="HOGENOM" id="CLU_000022_2_12_11"/>
<dbReference type="eggNOG" id="COG0318">
    <property type="taxonomic scope" value="Bacteria"/>
</dbReference>
<dbReference type="GO" id="GO:0006631">
    <property type="term" value="P:fatty acid metabolic process"/>
    <property type="evidence" value="ECO:0007669"/>
    <property type="project" value="TreeGrafter"/>
</dbReference>
<dbReference type="Gene3D" id="3.40.50.12780">
    <property type="entry name" value="N-terminal domain of ligase-like"/>
    <property type="match status" value="1"/>
</dbReference>
<dbReference type="STRING" id="281090.Lxx14445"/>
<dbReference type="SUPFAM" id="SSF56801">
    <property type="entry name" value="Acetyl-CoA synthetase-like"/>
    <property type="match status" value="1"/>
</dbReference>
<dbReference type="KEGG" id="lxx:Lxx14445"/>
<keyword evidence="3" id="KW-0436">Ligase</keyword>
<dbReference type="RefSeq" id="WP_011186249.1">
    <property type="nucleotide sequence ID" value="NC_006087.1"/>
</dbReference>
<evidence type="ECO:0000313" key="3">
    <source>
        <dbReference type="EMBL" id="AAT89258.1"/>
    </source>
</evidence>
<dbReference type="PANTHER" id="PTHR43201">
    <property type="entry name" value="ACYL-COA SYNTHETASE"/>
    <property type="match status" value="1"/>
</dbReference>
<dbReference type="GO" id="GO:0031956">
    <property type="term" value="F:medium-chain fatty acid-CoA ligase activity"/>
    <property type="evidence" value="ECO:0007669"/>
    <property type="project" value="TreeGrafter"/>
</dbReference>
<dbReference type="PANTHER" id="PTHR43201:SF8">
    <property type="entry name" value="ACYL-COA SYNTHETASE FAMILY MEMBER 3"/>
    <property type="match status" value="1"/>
</dbReference>
<dbReference type="Pfam" id="PF00501">
    <property type="entry name" value="AMP-binding"/>
    <property type="match status" value="1"/>
</dbReference>
<reference evidence="3 4" key="1">
    <citation type="journal article" date="2004" name="Mol. Plant Microbe Interact.">
        <title>The genome sequence of the Gram-positive sugarcane pathogen Leifsonia xyli subsp. xyli.</title>
        <authorList>
            <person name="Monteiro-Vitorello C.B."/>
            <person name="Camargo L.E.A."/>
            <person name="Van Sluys M.A."/>
            <person name="Kitajima J.P."/>
            <person name="Truffi D."/>
            <person name="do Amaral A.M."/>
            <person name="Harakava R."/>
            <person name="de Oliveira J.C.F."/>
            <person name="Wood D."/>
            <person name="de Oliveira M.C."/>
            <person name="Miyaki C.Y."/>
            <person name="Takita M.A."/>
            <person name="da Silva A.C.R."/>
            <person name="Furlan L.R."/>
            <person name="Carraro D.M."/>
            <person name="Camarotte G."/>
            <person name="Almeida N.F. Jr."/>
            <person name="Carrer H."/>
            <person name="Coutinho L.L."/>
            <person name="El-Dorry H.A."/>
            <person name="Ferro M.I.T."/>
            <person name="Gagliardi P.R."/>
            <person name="Giglioti E."/>
            <person name="Goldman M.H.S."/>
            <person name="Goldman G.H."/>
            <person name="Kimura E.T."/>
            <person name="Ferro E.S."/>
            <person name="Kuramae E.E."/>
            <person name="Lemos E.G.M."/>
            <person name="Lemos M.V.F."/>
            <person name="Mauro S.M.Z."/>
            <person name="Machado M.A."/>
            <person name="Marino C.L."/>
            <person name="Menck C.F."/>
            <person name="Nunes L.R."/>
            <person name="Oliveira R.C."/>
            <person name="Pereira G.G."/>
            <person name="Siqueira W."/>
            <person name="de Souza A.A."/>
            <person name="Tsai S.M."/>
            <person name="Zanca A.S."/>
            <person name="Simpson A.J.G."/>
            <person name="Brumbley S.M."/>
            <person name="Setubal J.C."/>
        </authorList>
    </citation>
    <scope>NUCLEOTIDE SEQUENCE [LARGE SCALE GENOMIC DNA]</scope>
    <source>
        <strain evidence="3 4">CTCB07</strain>
    </source>
</reference>
<comment type="similarity">
    <text evidence="1">Belongs to the ATP-dependent AMP-binding enzyme family.</text>
</comment>
<sequence>MLINPDQKVSRMTRLVADSISRIDFAHSLLDAPRRPRLTQFGTQRKVLEQCVEEASNLLRSAGIAAGDRVLVKLADPPAFVDALVSIWLLDASPVIIDPRLSDTATTEVVSTVKPSFSFEEAGVVRAPMEADSGAPSTELMIQLTSGTTGRFRLVRRDVSSVRTEVERYQQMGYLGSGTSEVILGSSPFHTFGLVGAILSGLAAGKDVSFARQMTANELGVPDQRGRALVTVPTALHHLVEYRAGAYLSSLEAVLFAGERLTAEMAARLAAVANSPVNIFGTTETGLLAQSQIAETLRWFSTSGVRELDTSSGALAVRMQHSPYLSQEDPRCIDGWFRTVDIVNDDGSDRFTVLGRVDSQVSIAGRKVNLSRVEEAAIGTGMCIAAFSTRIELYVELAEGASSTAFRDALTGSLETVELPSQVLCIPRFPRTFGGKTIRDAPVLRALARAHHEAR</sequence>
<keyword evidence="4" id="KW-1185">Reference proteome</keyword>
<evidence type="ECO:0000259" key="2">
    <source>
        <dbReference type="Pfam" id="PF00501"/>
    </source>
</evidence>
<evidence type="ECO:0000256" key="1">
    <source>
        <dbReference type="ARBA" id="ARBA00006432"/>
    </source>
</evidence>
<proteinExistence type="inferred from homology"/>
<dbReference type="EMBL" id="AE016822">
    <property type="protein sequence ID" value="AAT89258.1"/>
    <property type="molecule type" value="Genomic_DNA"/>
</dbReference>
<feature type="domain" description="AMP-dependent synthetase/ligase" evidence="2">
    <location>
        <begin position="130"/>
        <end position="290"/>
    </location>
</feature>
<accession>Q6AED8</accession>
<name>Q6AED8_LEIXX</name>
<gene>
    <name evidence="3" type="ordered locus">Lxx14445</name>
</gene>
<dbReference type="InterPro" id="IPR000873">
    <property type="entry name" value="AMP-dep_synth/lig_dom"/>
</dbReference>
<dbReference type="Proteomes" id="UP000001306">
    <property type="component" value="Chromosome"/>
</dbReference>
<organism evidence="3 4">
    <name type="scientific">Leifsonia xyli subsp. xyli (strain CTCB07)</name>
    <dbReference type="NCBI Taxonomy" id="281090"/>
    <lineage>
        <taxon>Bacteria</taxon>
        <taxon>Bacillati</taxon>
        <taxon>Actinomycetota</taxon>
        <taxon>Actinomycetes</taxon>
        <taxon>Micrococcales</taxon>
        <taxon>Microbacteriaceae</taxon>
        <taxon>Leifsonia</taxon>
    </lineage>
</organism>
<dbReference type="InterPro" id="IPR042099">
    <property type="entry name" value="ANL_N_sf"/>
</dbReference>
<evidence type="ECO:0000313" key="4">
    <source>
        <dbReference type="Proteomes" id="UP000001306"/>
    </source>
</evidence>
<dbReference type="AlphaFoldDB" id="Q6AED8"/>